<dbReference type="AlphaFoldDB" id="A0A4R1BQ11"/>
<evidence type="ECO:0000256" key="1">
    <source>
        <dbReference type="ARBA" id="ARBA00004240"/>
    </source>
</evidence>
<dbReference type="Pfam" id="PF04101">
    <property type="entry name" value="Glyco_tran_28_C"/>
    <property type="match status" value="1"/>
</dbReference>
<keyword evidence="8" id="KW-1185">Reference proteome</keyword>
<evidence type="ECO:0000313" key="7">
    <source>
        <dbReference type="EMBL" id="TCJ19315.1"/>
    </source>
</evidence>
<dbReference type="InterPro" id="IPR039042">
    <property type="entry name" value="Alg13-like"/>
</dbReference>
<dbReference type="Gene3D" id="3.40.50.2000">
    <property type="entry name" value="Glycogen Phosphorylase B"/>
    <property type="match status" value="1"/>
</dbReference>
<dbReference type="OrthoDB" id="9814973at2"/>
<protein>
    <submittedName>
        <fullName evidence="7">Glycosyl transferase family 28</fullName>
    </submittedName>
</protein>
<sequence>MNVFVTIGSQEPFSRLHHLVDELAPEFPALRFLAQTTGSDSFRGRHIEVLSFIPPVAFKKHLEEADLVIAHAGIGTILNVLELQKPLIVFPRLGRLHETRDDHQVATARAFEKQGYLHVAEDGPQLRAHLEAFLQGRLPPAAPIAPHASPGLLESLSEFIGK</sequence>
<name>A0A4R1BQ11_9BACT</name>
<gene>
    <name evidence="7" type="ORF">EPD60_02535</name>
</gene>
<comment type="similarity">
    <text evidence="2">Belongs to the glycosyltransferase 28 family.</text>
</comment>
<accession>A0A4R1BQ11</accession>
<dbReference type="Proteomes" id="UP000295334">
    <property type="component" value="Unassembled WGS sequence"/>
</dbReference>
<feature type="domain" description="Glycosyl transferase family 28 C-terminal" evidence="6">
    <location>
        <begin position="3"/>
        <end position="119"/>
    </location>
</feature>
<evidence type="ECO:0000256" key="5">
    <source>
        <dbReference type="ARBA" id="ARBA00022824"/>
    </source>
</evidence>
<keyword evidence="5" id="KW-0256">Endoplasmic reticulum</keyword>
<evidence type="ECO:0000259" key="6">
    <source>
        <dbReference type="Pfam" id="PF04101"/>
    </source>
</evidence>
<evidence type="ECO:0000313" key="8">
    <source>
        <dbReference type="Proteomes" id="UP000295334"/>
    </source>
</evidence>
<keyword evidence="3" id="KW-0328">Glycosyltransferase</keyword>
<evidence type="ECO:0000256" key="3">
    <source>
        <dbReference type="ARBA" id="ARBA00022676"/>
    </source>
</evidence>
<dbReference type="PANTHER" id="PTHR12867:SF6">
    <property type="entry name" value="N-ACETYLGLUCOSAMINYLDIPHOSPHODOLICHOL N-ACETYLGLUCOSAMINYLTRANSFERASE"/>
    <property type="match status" value="1"/>
</dbReference>
<dbReference type="GO" id="GO:0006488">
    <property type="term" value="P:dolichol-linked oligosaccharide biosynthetic process"/>
    <property type="evidence" value="ECO:0007669"/>
    <property type="project" value="InterPro"/>
</dbReference>
<dbReference type="EMBL" id="SJZI01000002">
    <property type="protein sequence ID" value="TCJ19315.1"/>
    <property type="molecule type" value="Genomic_DNA"/>
</dbReference>
<organism evidence="7 8">
    <name type="scientific">Flaviaesturariibacter flavus</name>
    <dbReference type="NCBI Taxonomy" id="2502780"/>
    <lineage>
        <taxon>Bacteria</taxon>
        <taxon>Pseudomonadati</taxon>
        <taxon>Bacteroidota</taxon>
        <taxon>Chitinophagia</taxon>
        <taxon>Chitinophagales</taxon>
        <taxon>Chitinophagaceae</taxon>
        <taxon>Flaviaestuariibacter</taxon>
    </lineage>
</organism>
<dbReference type="InterPro" id="IPR007235">
    <property type="entry name" value="Glyco_trans_28_C"/>
</dbReference>
<reference evidence="7 8" key="1">
    <citation type="submission" date="2019-03" db="EMBL/GenBank/DDBJ databases">
        <authorList>
            <person name="Kim M.K.M."/>
        </authorList>
    </citation>
    <scope>NUCLEOTIDE SEQUENCE [LARGE SCALE GENOMIC DNA]</scope>
    <source>
        <strain evidence="7 8">17J68-12</strain>
    </source>
</reference>
<evidence type="ECO:0000256" key="2">
    <source>
        <dbReference type="ARBA" id="ARBA00006962"/>
    </source>
</evidence>
<comment type="subcellular location">
    <subcellularLocation>
        <location evidence="1">Endoplasmic reticulum</location>
    </subcellularLocation>
</comment>
<comment type="caution">
    <text evidence="7">The sequence shown here is derived from an EMBL/GenBank/DDBJ whole genome shotgun (WGS) entry which is preliminary data.</text>
</comment>
<evidence type="ECO:0000256" key="4">
    <source>
        <dbReference type="ARBA" id="ARBA00022679"/>
    </source>
</evidence>
<proteinExistence type="inferred from homology"/>
<dbReference type="RefSeq" id="WP_131446524.1">
    <property type="nucleotide sequence ID" value="NZ_SJZI01000002.1"/>
</dbReference>
<dbReference type="SUPFAM" id="SSF53756">
    <property type="entry name" value="UDP-Glycosyltransferase/glycogen phosphorylase"/>
    <property type="match status" value="1"/>
</dbReference>
<dbReference type="PANTHER" id="PTHR12867">
    <property type="entry name" value="GLYCOSYL TRANSFERASE-RELATED"/>
    <property type="match status" value="1"/>
</dbReference>
<keyword evidence="4 7" id="KW-0808">Transferase</keyword>
<dbReference type="GO" id="GO:0016758">
    <property type="term" value="F:hexosyltransferase activity"/>
    <property type="evidence" value="ECO:0007669"/>
    <property type="project" value="InterPro"/>
</dbReference>